<keyword evidence="1 2" id="KW-0238">DNA-binding</keyword>
<dbReference type="PANTHER" id="PTHR30055">
    <property type="entry name" value="HTH-TYPE TRANSCRIPTIONAL REGULATOR RUTR"/>
    <property type="match status" value="1"/>
</dbReference>
<dbReference type="InterPro" id="IPR009057">
    <property type="entry name" value="Homeodomain-like_sf"/>
</dbReference>
<dbReference type="InterPro" id="IPR041474">
    <property type="entry name" value="NicS_C"/>
</dbReference>
<dbReference type="PROSITE" id="PS50977">
    <property type="entry name" value="HTH_TETR_2"/>
    <property type="match status" value="1"/>
</dbReference>
<protein>
    <submittedName>
        <fullName evidence="4">TetR/AcrR family transcriptional regulator</fullName>
    </submittedName>
</protein>
<dbReference type="Gene3D" id="1.10.357.10">
    <property type="entry name" value="Tetracycline Repressor, domain 2"/>
    <property type="match status" value="1"/>
</dbReference>
<dbReference type="InterPro" id="IPR036271">
    <property type="entry name" value="Tet_transcr_reg_TetR-rel_C_sf"/>
</dbReference>
<evidence type="ECO:0000259" key="3">
    <source>
        <dbReference type="PROSITE" id="PS50977"/>
    </source>
</evidence>
<dbReference type="SUPFAM" id="SSF46689">
    <property type="entry name" value="Homeodomain-like"/>
    <property type="match status" value="1"/>
</dbReference>
<dbReference type="PROSITE" id="PS01081">
    <property type="entry name" value="HTH_TETR_1"/>
    <property type="match status" value="1"/>
</dbReference>
<dbReference type="Proteomes" id="UP001597216">
    <property type="component" value="Unassembled WGS sequence"/>
</dbReference>
<accession>A0ABW3T2A9</accession>
<sequence>MSKTATVVALGKGERTAARIREVALDQFSRLGFERVTLSGIAEAAEVSQPTLHYHFRDKDHLWRSAMLELAAVIRDEERLLKAARDAPPLTQLRMAMRMFLEVSWRHPALGRIIALEGMAGGERLAWLNENLTGARNRRLAELARRAMAAGELKPFPPELLVVTVQAAAVGAVNLAPLLRSEFGYEPDTPEGRAAHEELILNALMQGLVADRSGRDAEEAP</sequence>
<dbReference type="EMBL" id="JBHTLQ010000024">
    <property type="protein sequence ID" value="MFD1191257.1"/>
    <property type="molecule type" value="Genomic_DNA"/>
</dbReference>
<name>A0ABW3T2A9_9CAUL</name>
<reference evidence="5" key="1">
    <citation type="journal article" date="2019" name="Int. J. Syst. Evol. Microbiol.">
        <title>The Global Catalogue of Microorganisms (GCM) 10K type strain sequencing project: providing services to taxonomists for standard genome sequencing and annotation.</title>
        <authorList>
            <consortium name="The Broad Institute Genomics Platform"/>
            <consortium name="The Broad Institute Genome Sequencing Center for Infectious Disease"/>
            <person name="Wu L."/>
            <person name="Ma J."/>
        </authorList>
    </citation>
    <scope>NUCLEOTIDE SEQUENCE [LARGE SCALE GENOMIC DNA]</scope>
    <source>
        <strain evidence="5">CCUG 55074</strain>
    </source>
</reference>
<dbReference type="SUPFAM" id="SSF48498">
    <property type="entry name" value="Tetracyclin repressor-like, C-terminal domain"/>
    <property type="match status" value="1"/>
</dbReference>
<evidence type="ECO:0000313" key="4">
    <source>
        <dbReference type="EMBL" id="MFD1191257.1"/>
    </source>
</evidence>
<dbReference type="Pfam" id="PF00440">
    <property type="entry name" value="TetR_N"/>
    <property type="match status" value="1"/>
</dbReference>
<keyword evidence="5" id="KW-1185">Reference proteome</keyword>
<dbReference type="PRINTS" id="PR00455">
    <property type="entry name" value="HTHTETR"/>
</dbReference>
<evidence type="ECO:0000313" key="5">
    <source>
        <dbReference type="Proteomes" id="UP001597216"/>
    </source>
</evidence>
<dbReference type="Pfam" id="PF17938">
    <property type="entry name" value="TetR_C_29"/>
    <property type="match status" value="1"/>
</dbReference>
<dbReference type="InterPro" id="IPR023772">
    <property type="entry name" value="DNA-bd_HTH_TetR-type_CS"/>
</dbReference>
<dbReference type="PANTHER" id="PTHR30055:SF196">
    <property type="entry name" value="HTH-TYPE TRANSCRIPTIONAL REGULATOR RUTR"/>
    <property type="match status" value="1"/>
</dbReference>
<evidence type="ECO:0000256" key="2">
    <source>
        <dbReference type="PROSITE-ProRule" id="PRU00335"/>
    </source>
</evidence>
<gene>
    <name evidence="4" type="ORF">ACFQ27_11760</name>
</gene>
<dbReference type="RefSeq" id="WP_377353715.1">
    <property type="nucleotide sequence ID" value="NZ_JBHTLQ010000024.1"/>
</dbReference>
<evidence type="ECO:0000256" key="1">
    <source>
        <dbReference type="ARBA" id="ARBA00023125"/>
    </source>
</evidence>
<feature type="DNA-binding region" description="H-T-H motif" evidence="2">
    <location>
        <begin position="37"/>
        <end position="56"/>
    </location>
</feature>
<dbReference type="InterPro" id="IPR050109">
    <property type="entry name" value="HTH-type_TetR-like_transc_reg"/>
</dbReference>
<proteinExistence type="predicted"/>
<comment type="caution">
    <text evidence="4">The sequence shown here is derived from an EMBL/GenBank/DDBJ whole genome shotgun (WGS) entry which is preliminary data.</text>
</comment>
<dbReference type="InterPro" id="IPR001647">
    <property type="entry name" value="HTH_TetR"/>
</dbReference>
<organism evidence="4 5">
    <name type="scientific">Phenylobacterium conjunctum</name>
    <dbReference type="NCBI Taxonomy" id="1298959"/>
    <lineage>
        <taxon>Bacteria</taxon>
        <taxon>Pseudomonadati</taxon>
        <taxon>Pseudomonadota</taxon>
        <taxon>Alphaproteobacteria</taxon>
        <taxon>Caulobacterales</taxon>
        <taxon>Caulobacteraceae</taxon>
        <taxon>Phenylobacterium</taxon>
    </lineage>
</organism>
<feature type="domain" description="HTH tetR-type" evidence="3">
    <location>
        <begin position="14"/>
        <end position="74"/>
    </location>
</feature>